<evidence type="ECO:0000313" key="1">
    <source>
        <dbReference type="EMBL" id="CAF4868655.1"/>
    </source>
</evidence>
<name>A0A821TAH8_9NEOP</name>
<dbReference type="AlphaFoldDB" id="A0A821TAH8"/>
<dbReference type="Proteomes" id="UP000663880">
    <property type="component" value="Unassembled WGS sequence"/>
</dbReference>
<comment type="caution">
    <text evidence="1">The sequence shown here is derived from an EMBL/GenBank/DDBJ whole genome shotgun (WGS) entry which is preliminary data.</text>
</comment>
<dbReference type="EMBL" id="CAJOBZ010000022">
    <property type="protein sequence ID" value="CAF4868655.1"/>
    <property type="molecule type" value="Genomic_DNA"/>
</dbReference>
<keyword evidence="2" id="KW-1185">Reference proteome</keyword>
<protein>
    <submittedName>
        <fullName evidence="1">Uncharacterized protein</fullName>
    </submittedName>
</protein>
<organism evidence="1 2">
    <name type="scientific">Pieris macdunnoughi</name>
    <dbReference type="NCBI Taxonomy" id="345717"/>
    <lineage>
        <taxon>Eukaryota</taxon>
        <taxon>Metazoa</taxon>
        <taxon>Ecdysozoa</taxon>
        <taxon>Arthropoda</taxon>
        <taxon>Hexapoda</taxon>
        <taxon>Insecta</taxon>
        <taxon>Pterygota</taxon>
        <taxon>Neoptera</taxon>
        <taxon>Endopterygota</taxon>
        <taxon>Lepidoptera</taxon>
        <taxon>Glossata</taxon>
        <taxon>Ditrysia</taxon>
        <taxon>Papilionoidea</taxon>
        <taxon>Pieridae</taxon>
        <taxon>Pierinae</taxon>
        <taxon>Pieris</taxon>
    </lineage>
</organism>
<evidence type="ECO:0000313" key="2">
    <source>
        <dbReference type="Proteomes" id="UP000663880"/>
    </source>
</evidence>
<proteinExistence type="predicted"/>
<sequence>MGVRSCRTPSSSLDLNLRHARSPRDSNTTRRHALVYAGHRSCHKRSTLVYAEPASNIQAVGTSSMPVLFKLLQATTGCTTRTASRSSALSSCNCGVRLGSCDYCGFRLRLLRGASTSSCDGCFSKLR</sequence>
<reference evidence="1" key="1">
    <citation type="submission" date="2021-02" db="EMBL/GenBank/DDBJ databases">
        <authorList>
            <person name="Steward A R."/>
        </authorList>
    </citation>
    <scope>NUCLEOTIDE SEQUENCE</scope>
</reference>
<gene>
    <name evidence="1" type="ORF">PMACD_LOCUS8564</name>
</gene>
<accession>A0A821TAH8</accession>